<gene>
    <name evidence="2" type="ORF">E2C01_000250</name>
</gene>
<dbReference type="EMBL" id="VSRR010000006">
    <property type="protein sequence ID" value="MPC07684.1"/>
    <property type="molecule type" value="Genomic_DNA"/>
</dbReference>
<proteinExistence type="predicted"/>
<accession>A0A5B7CG52</accession>
<comment type="caution">
    <text evidence="2">The sequence shown here is derived from an EMBL/GenBank/DDBJ whole genome shotgun (WGS) entry which is preliminary data.</text>
</comment>
<evidence type="ECO:0000256" key="1">
    <source>
        <dbReference type="SAM" id="MobiDB-lite"/>
    </source>
</evidence>
<evidence type="ECO:0000313" key="3">
    <source>
        <dbReference type="Proteomes" id="UP000324222"/>
    </source>
</evidence>
<feature type="compositionally biased region" description="Polar residues" evidence="1">
    <location>
        <begin position="16"/>
        <end position="30"/>
    </location>
</feature>
<sequence length="155" mass="16290">MVVQGGLGRHYRGENINKSLPGSGNKQSDALQRHRHDVVTADRIPTPDAGPPSTAALWSGVEECWDYPSINSEMCSGGTVAAYPTNSTQSVVLLDLNFPSRPLLPFCCCSAPSWHLAGTPTVLTLSVQVCGITAADSEMSAVVPSGVRPRAAGSR</sequence>
<organism evidence="2 3">
    <name type="scientific">Portunus trituberculatus</name>
    <name type="common">Swimming crab</name>
    <name type="synonym">Neptunus trituberculatus</name>
    <dbReference type="NCBI Taxonomy" id="210409"/>
    <lineage>
        <taxon>Eukaryota</taxon>
        <taxon>Metazoa</taxon>
        <taxon>Ecdysozoa</taxon>
        <taxon>Arthropoda</taxon>
        <taxon>Crustacea</taxon>
        <taxon>Multicrustacea</taxon>
        <taxon>Malacostraca</taxon>
        <taxon>Eumalacostraca</taxon>
        <taxon>Eucarida</taxon>
        <taxon>Decapoda</taxon>
        <taxon>Pleocyemata</taxon>
        <taxon>Brachyura</taxon>
        <taxon>Eubrachyura</taxon>
        <taxon>Portunoidea</taxon>
        <taxon>Portunidae</taxon>
        <taxon>Portuninae</taxon>
        <taxon>Portunus</taxon>
    </lineage>
</organism>
<feature type="region of interest" description="Disordered" evidence="1">
    <location>
        <begin position="12"/>
        <end position="35"/>
    </location>
</feature>
<protein>
    <submittedName>
        <fullName evidence="2">Uncharacterized protein</fullName>
    </submittedName>
</protein>
<dbReference type="Proteomes" id="UP000324222">
    <property type="component" value="Unassembled WGS sequence"/>
</dbReference>
<dbReference type="AlphaFoldDB" id="A0A5B7CG52"/>
<name>A0A5B7CG52_PORTR</name>
<keyword evidence="3" id="KW-1185">Reference proteome</keyword>
<reference evidence="2 3" key="1">
    <citation type="submission" date="2019-05" db="EMBL/GenBank/DDBJ databases">
        <title>Another draft genome of Portunus trituberculatus and its Hox gene families provides insights of decapod evolution.</title>
        <authorList>
            <person name="Jeong J.-H."/>
            <person name="Song I."/>
            <person name="Kim S."/>
            <person name="Choi T."/>
            <person name="Kim D."/>
            <person name="Ryu S."/>
            <person name="Kim W."/>
        </authorList>
    </citation>
    <scope>NUCLEOTIDE SEQUENCE [LARGE SCALE GENOMIC DNA]</scope>
    <source>
        <tissue evidence="2">Muscle</tissue>
    </source>
</reference>
<evidence type="ECO:0000313" key="2">
    <source>
        <dbReference type="EMBL" id="MPC07684.1"/>
    </source>
</evidence>